<protein>
    <recommendedName>
        <fullName evidence="3">4-vinyl reductase</fullName>
    </recommendedName>
</protein>
<organism evidence="1 2">
    <name type="scientific">Tumebacillus lacus</name>
    <dbReference type="NCBI Taxonomy" id="2995335"/>
    <lineage>
        <taxon>Bacteria</taxon>
        <taxon>Bacillati</taxon>
        <taxon>Bacillota</taxon>
        <taxon>Bacilli</taxon>
        <taxon>Bacillales</taxon>
        <taxon>Alicyclobacillaceae</taxon>
        <taxon>Tumebacillus</taxon>
    </lineage>
</organism>
<keyword evidence="2" id="KW-1185">Reference proteome</keyword>
<dbReference type="RefSeq" id="WP_267151729.1">
    <property type="nucleotide sequence ID" value="NZ_JAPMLT010000004.1"/>
</dbReference>
<gene>
    <name evidence="1" type="ORF">OS242_10980</name>
</gene>
<accession>A0ABT3X0P7</accession>
<sequence length="173" mass="19901">MPTSKEEEKLYMMWWLHDGQWYQNVAKRFGFDAANEINKEAARFMARRSMQLLVRERGIDPDEITLEEAVELYMTAAKNMWADGWVELEASITGDDTFDVTTTKNFALQWIDKAGTLDKYDCPCLELREGWFKGLGIRKFEQGKNSCMCDGAEACTFWAKVNLPSAANKEEAK</sequence>
<proteinExistence type="predicted"/>
<evidence type="ECO:0008006" key="3">
    <source>
        <dbReference type="Google" id="ProtNLM"/>
    </source>
</evidence>
<dbReference type="Proteomes" id="UP001208017">
    <property type="component" value="Unassembled WGS sequence"/>
</dbReference>
<comment type="caution">
    <text evidence="1">The sequence shown here is derived from an EMBL/GenBank/DDBJ whole genome shotgun (WGS) entry which is preliminary data.</text>
</comment>
<evidence type="ECO:0000313" key="2">
    <source>
        <dbReference type="Proteomes" id="UP001208017"/>
    </source>
</evidence>
<evidence type="ECO:0000313" key="1">
    <source>
        <dbReference type="EMBL" id="MCX7570485.1"/>
    </source>
</evidence>
<reference evidence="1 2" key="1">
    <citation type="submission" date="2022-11" db="EMBL/GenBank/DDBJ databases">
        <title>Study of microbial diversity in lake waters.</title>
        <authorList>
            <person name="Zhang J."/>
        </authorList>
    </citation>
    <scope>NUCLEOTIDE SEQUENCE [LARGE SCALE GENOMIC DNA]</scope>
    <source>
        <strain evidence="1 2">DT12</strain>
    </source>
</reference>
<name>A0ABT3X0P7_9BACL</name>
<dbReference type="EMBL" id="JAPMLT010000004">
    <property type="protein sequence ID" value="MCX7570485.1"/>
    <property type="molecule type" value="Genomic_DNA"/>
</dbReference>